<name>A0A1M5GBI7_9FLAO</name>
<dbReference type="OrthoDB" id="677815at2"/>
<dbReference type="Proteomes" id="UP000184036">
    <property type="component" value="Unassembled WGS sequence"/>
</dbReference>
<sequence length="168" mass="19535">MEVIKNYFNAEKAESLLFMGFGLLAILISIYCFFILKDNFWKGLAIPLVLFSLVQIAIGTIIYARSPKDSLRVEYIIKNEPEKIQSEEIPRMEKVMKNFVYYRYFEITMIVLGVILMFSLSNYGFWKGFGLGLFIQCALLLSLDFFAEKSGYNYSKHLQTIEVLKNDK</sequence>
<keyword evidence="3" id="KW-1185">Reference proteome</keyword>
<organism evidence="2 3">
    <name type="scientific">Flavobacterium segetis</name>
    <dbReference type="NCBI Taxonomy" id="271157"/>
    <lineage>
        <taxon>Bacteria</taxon>
        <taxon>Pseudomonadati</taxon>
        <taxon>Bacteroidota</taxon>
        <taxon>Flavobacteriia</taxon>
        <taxon>Flavobacteriales</taxon>
        <taxon>Flavobacteriaceae</taxon>
        <taxon>Flavobacterium</taxon>
    </lineage>
</organism>
<dbReference type="EMBL" id="FQWE01000003">
    <property type="protein sequence ID" value="SHG01084.1"/>
    <property type="molecule type" value="Genomic_DNA"/>
</dbReference>
<feature type="transmembrane region" description="Helical" evidence="1">
    <location>
        <begin position="16"/>
        <end position="36"/>
    </location>
</feature>
<dbReference type="RefSeq" id="WP_072989659.1">
    <property type="nucleotide sequence ID" value="NZ_FQWE01000003.1"/>
</dbReference>
<reference evidence="3" key="1">
    <citation type="submission" date="2016-11" db="EMBL/GenBank/DDBJ databases">
        <authorList>
            <person name="Varghese N."/>
            <person name="Submissions S."/>
        </authorList>
    </citation>
    <scope>NUCLEOTIDE SEQUENCE [LARGE SCALE GENOMIC DNA]</scope>
    <source>
        <strain evidence="3">DSM 19741</strain>
    </source>
</reference>
<feature type="transmembrane region" description="Helical" evidence="1">
    <location>
        <begin position="101"/>
        <end position="120"/>
    </location>
</feature>
<protein>
    <submittedName>
        <fullName evidence="2">Uncharacterized protein</fullName>
    </submittedName>
</protein>
<keyword evidence="1" id="KW-0472">Membrane</keyword>
<feature type="transmembrane region" description="Helical" evidence="1">
    <location>
        <begin position="42"/>
        <end position="64"/>
    </location>
</feature>
<evidence type="ECO:0000313" key="3">
    <source>
        <dbReference type="Proteomes" id="UP000184036"/>
    </source>
</evidence>
<keyword evidence="1" id="KW-0812">Transmembrane</keyword>
<dbReference type="STRING" id="271157.SAMN05444396_103404"/>
<proteinExistence type="predicted"/>
<feature type="transmembrane region" description="Helical" evidence="1">
    <location>
        <begin position="126"/>
        <end position="147"/>
    </location>
</feature>
<gene>
    <name evidence="2" type="ORF">SAMN05444396_103404</name>
</gene>
<accession>A0A1M5GBI7</accession>
<evidence type="ECO:0000313" key="2">
    <source>
        <dbReference type="EMBL" id="SHG01084.1"/>
    </source>
</evidence>
<keyword evidence="1" id="KW-1133">Transmembrane helix</keyword>
<dbReference type="AlphaFoldDB" id="A0A1M5GBI7"/>
<evidence type="ECO:0000256" key="1">
    <source>
        <dbReference type="SAM" id="Phobius"/>
    </source>
</evidence>